<name>A0ACA9QT89_9GLOM</name>
<evidence type="ECO:0000313" key="1">
    <source>
        <dbReference type="EMBL" id="CAG8764008.1"/>
    </source>
</evidence>
<dbReference type="EMBL" id="CAJVQC010037490">
    <property type="protein sequence ID" value="CAG8764008.1"/>
    <property type="molecule type" value="Genomic_DNA"/>
</dbReference>
<sequence length="392" mass="44778">MPNSVLDTSTSQLSTIPHGNKVQHPLGGGSYVFKKNYVDYIISQVTKPEIKISIGAQPNGSPHFGTLTTFSLAFSLAQKLQEKKKVSVVLELVDTAKDHDQDCFFDGIGYQKSLSYTGKIDQYLNYYQELLEKLKSYSGVNFEIKYQTDFNSHEKIPEIIGKLINKRERVGALLSPETKCLAFRAACPRPECGLADKHGLKNSYDDKKIKFFCPKHGDYLIDFEKEPCKLEYNTPLRNLVKGIVYSEDNKNKNINHAWIRVTGSDYAGTYQEQILYKGASILETNANDLPFIVYCPLVTDWSGSKLSKSLYVAGDAYEYLCQQELDCFIDYSKFEERFGSDGLEKLYQEVSLWLDESYRLFRNYSIHYFDALFNKRVIHQGPVISGRQAFEL</sequence>
<accession>A0ACA9QT89</accession>
<gene>
    <name evidence="1" type="ORF">RPERSI_LOCUS15574</name>
</gene>
<evidence type="ECO:0000313" key="2">
    <source>
        <dbReference type="Proteomes" id="UP000789920"/>
    </source>
</evidence>
<reference evidence="1" key="1">
    <citation type="submission" date="2021-06" db="EMBL/GenBank/DDBJ databases">
        <authorList>
            <person name="Kallberg Y."/>
            <person name="Tangrot J."/>
            <person name="Rosling A."/>
        </authorList>
    </citation>
    <scope>NUCLEOTIDE SEQUENCE</scope>
    <source>
        <strain evidence="1">MA461A</strain>
    </source>
</reference>
<protein>
    <submittedName>
        <fullName evidence="1">26816_t:CDS:1</fullName>
    </submittedName>
</protein>
<organism evidence="1 2">
    <name type="scientific">Racocetra persica</name>
    <dbReference type="NCBI Taxonomy" id="160502"/>
    <lineage>
        <taxon>Eukaryota</taxon>
        <taxon>Fungi</taxon>
        <taxon>Fungi incertae sedis</taxon>
        <taxon>Mucoromycota</taxon>
        <taxon>Glomeromycotina</taxon>
        <taxon>Glomeromycetes</taxon>
        <taxon>Diversisporales</taxon>
        <taxon>Gigasporaceae</taxon>
        <taxon>Racocetra</taxon>
    </lineage>
</organism>
<comment type="caution">
    <text evidence="1">The sequence shown here is derived from an EMBL/GenBank/DDBJ whole genome shotgun (WGS) entry which is preliminary data.</text>
</comment>
<dbReference type="Proteomes" id="UP000789920">
    <property type="component" value="Unassembled WGS sequence"/>
</dbReference>
<keyword evidence="2" id="KW-1185">Reference proteome</keyword>
<proteinExistence type="predicted"/>